<keyword evidence="5 12" id="KW-0067">ATP-binding</keyword>
<dbReference type="InterPro" id="IPR000212">
    <property type="entry name" value="DNA_helicase_UvrD/REP"/>
</dbReference>
<dbReference type="Gene3D" id="1.10.10.160">
    <property type="match status" value="1"/>
</dbReference>
<dbReference type="Gene3D" id="1.10.486.10">
    <property type="entry name" value="PCRA, domain 4"/>
    <property type="match status" value="1"/>
</dbReference>
<evidence type="ECO:0000313" key="16">
    <source>
        <dbReference type="Proteomes" id="UP000823638"/>
    </source>
</evidence>
<evidence type="ECO:0000313" key="15">
    <source>
        <dbReference type="EMBL" id="MBO8457982.1"/>
    </source>
</evidence>
<evidence type="ECO:0000256" key="8">
    <source>
        <dbReference type="ARBA" id="ARBA00034617"/>
    </source>
</evidence>
<dbReference type="CDD" id="cd17932">
    <property type="entry name" value="DEXQc_UvrD"/>
    <property type="match status" value="1"/>
</dbReference>
<dbReference type="Proteomes" id="UP000823638">
    <property type="component" value="Unassembled WGS sequence"/>
</dbReference>
<keyword evidence="4 12" id="KW-0347">Helicase</keyword>
<organism evidence="15 16">
    <name type="scientific">Candidatus Gallitreponema excrementavium</name>
    <dbReference type="NCBI Taxonomy" id="2840840"/>
    <lineage>
        <taxon>Bacteria</taxon>
        <taxon>Pseudomonadati</taxon>
        <taxon>Spirochaetota</taxon>
        <taxon>Spirochaetia</taxon>
        <taxon>Spirochaetales</taxon>
        <taxon>Candidatus Gallitreponema</taxon>
    </lineage>
</organism>
<protein>
    <recommendedName>
        <fullName evidence="9">DNA 3'-5' helicase</fullName>
        <ecNumber evidence="9">5.6.2.4</ecNumber>
    </recommendedName>
    <alternativeName>
        <fullName evidence="10">DNA 3'-5' helicase II</fullName>
    </alternativeName>
</protein>
<dbReference type="InterPro" id="IPR027417">
    <property type="entry name" value="P-loop_NTPase"/>
</dbReference>
<feature type="binding site" evidence="12">
    <location>
        <begin position="28"/>
        <end position="35"/>
    </location>
    <ligand>
        <name>ATP</name>
        <dbReference type="ChEBI" id="CHEBI:30616"/>
    </ligand>
</feature>
<gene>
    <name evidence="15" type="ORF">IAA81_07115</name>
</gene>
<dbReference type="InterPro" id="IPR014016">
    <property type="entry name" value="UvrD-like_ATP-bd"/>
</dbReference>
<dbReference type="GO" id="GO:0033202">
    <property type="term" value="C:DNA helicase complex"/>
    <property type="evidence" value="ECO:0007669"/>
    <property type="project" value="TreeGrafter"/>
</dbReference>
<keyword evidence="6" id="KW-0238">DNA-binding</keyword>
<evidence type="ECO:0000256" key="12">
    <source>
        <dbReference type="PROSITE-ProRule" id="PRU00560"/>
    </source>
</evidence>
<dbReference type="GO" id="GO:0005524">
    <property type="term" value="F:ATP binding"/>
    <property type="evidence" value="ECO:0007669"/>
    <property type="project" value="UniProtKB-UniRule"/>
</dbReference>
<dbReference type="GO" id="GO:0043138">
    <property type="term" value="F:3'-5' DNA helicase activity"/>
    <property type="evidence" value="ECO:0007669"/>
    <property type="project" value="UniProtKB-EC"/>
</dbReference>
<feature type="domain" description="UvrD-like helicase C-terminal" evidence="14">
    <location>
        <begin position="280"/>
        <end position="585"/>
    </location>
</feature>
<dbReference type="PROSITE" id="PS51198">
    <property type="entry name" value="UVRD_HELICASE_ATP_BIND"/>
    <property type="match status" value="1"/>
</dbReference>
<evidence type="ECO:0000256" key="10">
    <source>
        <dbReference type="ARBA" id="ARBA00034923"/>
    </source>
</evidence>
<keyword evidence="2 12" id="KW-0547">Nucleotide-binding</keyword>
<evidence type="ECO:0000256" key="1">
    <source>
        <dbReference type="ARBA" id="ARBA00009922"/>
    </source>
</evidence>
<dbReference type="GO" id="GO:0000725">
    <property type="term" value="P:recombinational repair"/>
    <property type="evidence" value="ECO:0007669"/>
    <property type="project" value="TreeGrafter"/>
</dbReference>
<dbReference type="PROSITE" id="PS51217">
    <property type="entry name" value="UVRD_HELICASE_CTER"/>
    <property type="match status" value="1"/>
</dbReference>
<evidence type="ECO:0000256" key="3">
    <source>
        <dbReference type="ARBA" id="ARBA00022801"/>
    </source>
</evidence>
<dbReference type="PANTHER" id="PTHR11070">
    <property type="entry name" value="UVRD / RECB / PCRA DNA HELICASE FAMILY MEMBER"/>
    <property type="match status" value="1"/>
</dbReference>
<feature type="domain" description="UvrD-like helicase ATP-binding" evidence="13">
    <location>
        <begin position="7"/>
        <end position="279"/>
    </location>
</feature>
<dbReference type="SUPFAM" id="SSF52540">
    <property type="entry name" value="P-loop containing nucleoside triphosphate hydrolases"/>
    <property type="match status" value="1"/>
</dbReference>
<comment type="similarity">
    <text evidence="1">Belongs to the helicase family. UvrD subfamily.</text>
</comment>
<evidence type="ECO:0000259" key="14">
    <source>
        <dbReference type="PROSITE" id="PS51217"/>
    </source>
</evidence>
<dbReference type="CDD" id="cd18807">
    <property type="entry name" value="SF1_C_UvrD"/>
    <property type="match status" value="1"/>
</dbReference>
<keyword evidence="3 12" id="KW-0378">Hydrolase</keyword>
<comment type="catalytic activity">
    <reaction evidence="8">
        <text>Couples ATP hydrolysis with the unwinding of duplex DNA by translocating in the 3'-5' direction.</text>
        <dbReference type="EC" id="5.6.2.4"/>
    </reaction>
</comment>
<dbReference type="EC" id="5.6.2.4" evidence="9"/>
<comment type="caution">
    <text evidence="15">The sequence shown here is derived from an EMBL/GenBank/DDBJ whole genome shotgun (WGS) entry which is preliminary data.</text>
</comment>
<dbReference type="AlphaFoldDB" id="A0A9D9N2I7"/>
<dbReference type="GO" id="GO:0016787">
    <property type="term" value="F:hydrolase activity"/>
    <property type="evidence" value="ECO:0007669"/>
    <property type="project" value="UniProtKB-UniRule"/>
</dbReference>
<name>A0A9D9N2I7_9SPIR</name>
<dbReference type="GO" id="GO:0003677">
    <property type="term" value="F:DNA binding"/>
    <property type="evidence" value="ECO:0007669"/>
    <property type="project" value="UniProtKB-KW"/>
</dbReference>
<dbReference type="Pfam" id="PF13361">
    <property type="entry name" value="UvrD_C"/>
    <property type="match status" value="2"/>
</dbReference>
<keyword evidence="7" id="KW-0413">Isomerase</keyword>
<evidence type="ECO:0000256" key="7">
    <source>
        <dbReference type="ARBA" id="ARBA00023235"/>
    </source>
</evidence>
<dbReference type="Gene3D" id="3.40.50.300">
    <property type="entry name" value="P-loop containing nucleotide triphosphate hydrolases"/>
    <property type="match status" value="2"/>
</dbReference>
<evidence type="ECO:0000256" key="9">
    <source>
        <dbReference type="ARBA" id="ARBA00034808"/>
    </source>
</evidence>
<evidence type="ECO:0000256" key="4">
    <source>
        <dbReference type="ARBA" id="ARBA00022806"/>
    </source>
</evidence>
<evidence type="ECO:0000259" key="13">
    <source>
        <dbReference type="PROSITE" id="PS51198"/>
    </source>
</evidence>
<proteinExistence type="inferred from homology"/>
<dbReference type="PANTHER" id="PTHR11070:SF2">
    <property type="entry name" value="ATP-DEPENDENT DNA HELICASE SRS2"/>
    <property type="match status" value="1"/>
</dbReference>
<evidence type="ECO:0000256" key="2">
    <source>
        <dbReference type="ARBA" id="ARBA00022741"/>
    </source>
</evidence>
<dbReference type="EMBL" id="JADIMM010000082">
    <property type="protein sequence ID" value="MBO8457982.1"/>
    <property type="molecule type" value="Genomic_DNA"/>
</dbReference>
<accession>A0A9D9N2I7</accession>
<sequence>MGFAFLDGLNESQLLAVQHSGSPLLILAGAGSGKTKVITSKIAYLIAVENVPAESILAVTFTNKAANEMRERVYALEPRAYRSQIKTFHSFGAWFLRIYGEEMGLSPDFTIYDTDDCASFLMTLDSSLNRAEARTIVNKFLRVKDYGLTEDSEGLKDFLSSPHLVKLFGLYNRGLKKIGKVDFGDLINLPAEYISGLREQQKWRNKFRVILIDEYQDTNRAQFKLLQALADENTYVCVVGDDDQSIYKFRGAEVENILTFPDVFSGTKIIKLEKNYRSSPEILSIANQIIDHNSGRLGKKLVADKSPGEKPLLVFLPTQNLEAEYIGELIKKYSSGGGFFRDWAVLYRLNAQSLNFEKTFRREKIPYRLIGALKFYEREEVKDALALLSLLANHKDVVAFKRMINKPARGVGAGTIAKILSKADEIEGDLISACNILTGADSAGSISPKAVKGIKKFVSVLDSGLKSLNPVGKVFSSDVGGLFEPENPMEKTPEPGDKNLGNLIDFLVKESGILEFHKTMDRENGSQKIANIEELINTAAPYDFSLKGLLGFLEDVTLEAKKIETGDNQDEDDYVTLITIHNTKGLEFPNVVLTGLENGVFPRETDLENQDELEEERRLMYVGVTRAKDRLFMTSCRTRLIYGMSRGVEPSVFLKEFNPAGVEIKGDIPPSFENYLRKYNQGEDGEDSPELKEWKKGQKVYHDDFGYGYVKESSLKSGEVVINVVFETGASKVFIPKYQGSVLVKIDE</sequence>
<dbReference type="GO" id="GO:0005829">
    <property type="term" value="C:cytosol"/>
    <property type="evidence" value="ECO:0007669"/>
    <property type="project" value="TreeGrafter"/>
</dbReference>
<dbReference type="InterPro" id="IPR013986">
    <property type="entry name" value="DExx_box_DNA_helicase_dom_sf"/>
</dbReference>
<reference evidence="15" key="1">
    <citation type="submission" date="2020-10" db="EMBL/GenBank/DDBJ databases">
        <authorList>
            <person name="Gilroy R."/>
        </authorList>
    </citation>
    <scope>NUCLEOTIDE SEQUENCE</scope>
    <source>
        <strain evidence="15">10532</strain>
    </source>
</reference>
<evidence type="ECO:0000256" key="6">
    <source>
        <dbReference type="ARBA" id="ARBA00023125"/>
    </source>
</evidence>
<reference evidence="15" key="2">
    <citation type="journal article" date="2021" name="PeerJ">
        <title>Extensive microbial diversity within the chicken gut microbiome revealed by metagenomics and culture.</title>
        <authorList>
            <person name="Gilroy R."/>
            <person name="Ravi A."/>
            <person name="Getino M."/>
            <person name="Pursley I."/>
            <person name="Horton D.L."/>
            <person name="Alikhan N.F."/>
            <person name="Baker D."/>
            <person name="Gharbi K."/>
            <person name="Hall N."/>
            <person name="Watson M."/>
            <person name="Adriaenssens E.M."/>
            <person name="Foster-Nyarko E."/>
            <person name="Jarju S."/>
            <person name="Secka A."/>
            <person name="Antonio M."/>
            <person name="Oren A."/>
            <person name="Chaudhuri R.R."/>
            <person name="La Ragione R."/>
            <person name="Hildebrand F."/>
            <person name="Pallen M.J."/>
        </authorList>
    </citation>
    <scope>NUCLEOTIDE SEQUENCE</scope>
    <source>
        <strain evidence="15">10532</strain>
    </source>
</reference>
<evidence type="ECO:0000256" key="11">
    <source>
        <dbReference type="ARBA" id="ARBA00048988"/>
    </source>
</evidence>
<dbReference type="Pfam" id="PF00580">
    <property type="entry name" value="UvrD-helicase"/>
    <property type="match status" value="1"/>
</dbReference>
<dbReference type="InterPro" id="IPR014017">
    <property type="entry name" value="DNA_helicase_UvrD-like_C"/>
</dbReference>
<evidence type="ECO:0000256" key="5">
    <source>
        <dbReference type="ARBA" id="ARBA00022840"/>
    </source>
</evidence>
<comment type="catalytic activity">
    <reaction evidence="11">
        <text>ATP + H2O = ADP + phosphate + H(+)</text>
        <dbReference type="Rhea" id="RHEA:13065"/>
        <dbReference type="ChEBI" id="CHEBI:15377"/>
        <dbReference type="ChEBI" id="CHEBI:15378"/>
        <dbReference type="ChEBI" id="CHEBI:30616"/>
        <dbReference type="ChEBI" id="CHEBI:43474"/>
        <dbReference type="ChEBI" id="CHEBI:456216"/>
        <dbReference type="EC" id="5.6.2.4"/>
    </reaction>
</comment>